<sequence>MICARCNEEIKGKPEPVIIETGSSVSATVYICPIPCRPAPQQTYPVK</sequence>
<dbReference type="EMBL" id="FNTD01000004">
    <property type="protein sequence ID" value="SEC05378.1"/>
    <property type="molecule type" value="Genomic_DNA"/>
</dbReference>
<evidence type="ECO:0000313" key="1">
    <source>
        <dbReference type="EMBL" id="SEC05378.1"/>
    </source>
</evidence>
<proteinExistence type="predicted"/>
<name>A0A1H4PDQ9_9ACTN</name>
<dbReference type="Proteomes" id="UP000182375">
    <property type="component" value="Unassembled WGS sequence"/>
</dbReference>
<gene>
    <name evidence="1" type="ORF">SAMN04490357_1062</name>
</gene>
<dbReference type="STRING" id="67331.SAMN04490357_1062"/>
<organism evidence="1 2">
    <name type="scientific">Streptomyces misionensis</name>
    <dbReference type="NCBI Taxonomy" id="67331"/>
    <lineage>
        <taxon>Bacteria</taxon>
        <taxon>Bacillati</taxon>
        <taxon>Actinomycetota</taxon>
        <taxon>Actinomycetes</taxon>
        <taxon>Kitasatosporales</taxon>
        <taxon>Streptomycetaceae</taxon>
        <taxon>Streptomyces</taxon>
    </lineage>
</organism>
<accession>A0A1H4PDQ9</accession>
<reference evidence="1 2" key="1">
    <citation type="submission" date="2016-10" db="EMBL/GenBank/DDBJ databases">
        <authorList>
            <person name="de Groot N.N."/>
        </authorList>
    </citation>
    <scope>NUCLEOTIDE SEQUENCE [LARGE SCALE GENOMIC DNA]</scope>
    <source>
        <strain evidence="1 2">DSM 40306</strain>
    </source>
</reference>
<evidence type="ECO:0000313" key="2">
    <source>
        <dbReference type="Proteomes" id="UP000182375"/>
    </source>
</evidence>
<protein>
    <submittedName>
        <fullName evidence="1">Uncharacterized protein</fullName>
    </submittedName>
</protein>
<dbReference type="AlphaFoldDB" id="A0A1H4PDQ9"/>